<keyword evidence="1" id="KW-0812">Transmembrane</keyword>
<evidence type="ECO:0000313" key="2">
    <source>
        <dbReference type="EMBL" id="HEC74411.1"/>
    </source>
</evidence>
<dbReference type="Proteomes" id="UP000886384">
    <property type="component" value="Unassembled WGS sequence"/>
</dbReference>
<feature type="transmembrane region" description="Helical" evidence="1">
    <location>
        <begin position="424"/>
        <end position="445"/>
    </location>
</feature>
<dbReference type="AlphaFoldDB" id="A0A7C2AHM9"/>
<feature type="transmembrane region" description="Helical" evidence="1">
    <location>
        <begin position="379"/>
        <end position="403"/>
    </location>
</feature>
<comment type="caution">
    <text evidence="2">The sequence shown here is derived from an EMBL/GenBank/DDBJ whole genome shotgun (WGS) entry which is preliminary data.</text>
</comment>
<gene>
    <name evidence="2" type="ORF">ENI26_08565</name>
</gene>
<keyword evidence="1" id="KW-0472">Membrane</keyword>
<sequence>MIKYQAKTFWLNIFLTVLFAFTLPSAEAGFISGLSKLGKSIDAPDKPHGSSFRLADELAHYPEGSVAEISFNHSQNQWLAKTPDGKSVSVHEFSENAADANKQAILLLAERDLPYSLDAFKTLPADVVIKLKSRHGKTYSLSGTPTTTQLIDKHISIDISDIRALKTALWQLQRPVTSVNMRLIQLADNPDVMLPKQNYGSKIPVDNVGINQLLKALKTMRQQTFAISAKVENGFLLHGKEKIAVKDLEKVAADRDISLIILGSDKPKKTLQTLAKDWQKKKDDGSLNSYTTGDFYNAFAPKNSSAPIAVNIDPSGKLRTALHFDHRAPTKTAVEKQRSGIELASMPLNVLTKSAMLIQPNEARAKELDDRIHPLIPSWVHLSLIASFAIGLVGYKTSWFLYLKLWASPLRVNYRQWFPFAIRSLMHMLCFVLLYLPFLGIFSPVYILITWIYRIIHFLVIRPASWILSKFS</sequence>
<reference evidence="2" key="1">
    <citation type="journal article" date="2020" name="mSystems">
        <title>Genome- and Community-Level Interaction Insights into Carbon Utilization and Element Cycling Functions of Hydrothermarchaeota in Hydrothermal Sediment.</title>
        <authorList>
            <person name="Zhou Z."/>
            <person name="Liu Y."/>
            <person name="Xu W."/>
            <person name="Pan J."/>
            <person name="Luo Z.H."/>
            <person name="Li M."/>
        </authorList>
    </citation>
    <scope>NUCLEOTIDE SEQUENCE [LARGE SCALE GENOMIC DNA]</scope>
    <source>
        <strain evidence="2">HyVt-380</strain>
    </source>
</reference>
<name>A0A7C2AHM9_9GAMM</name>
<keyword evidence="1" id="KW-1133">Transmembrane helix</keyword>
<organism evidence="2">
    <name type="scientific">Methylophaga aminisulfidivorans</name>
    <dbReference type="NCBI Taxonomy" id="230105"/>
    <lineage>
        <taxon>Bacteria</taxon>
        <taxon>Pseudomonadati</taxon>
        <taxon>Pseudomonadota</taxon>
        <taxon>Gammaproteobacteria</taxon>
        <taxon>Thiotrichales</taxon>
        <taxon>Piscirickettsiaceae</taxon>
        <taxon>Methylophaga</taxon>
    </lineage>
</organism>
<protein>
    <submittedName>
        <fullName evidence="2">Uncharacterized protein</fullName>
    </submittedName>
</protein>
<proteinExistence type="predicted"/>
<evidence type="ECO:0000256" key="1">
    <source>
        <dbReference type="SAM" id="Phobius"/>
    </source>
</evidence>
<dbReference type="EMBL" id="DRHY01000184">
    <property type="protein sequence ID" value="HEC74411.1"/>
    <property type="molecule type" value="Genomic_DNA"/>
</dbReference>
<accession>A0A7C2AHM9</accession>